<reference evidence="1 2" key="1">
    <citation type="submission" date="2016-11" db="EMBL/GenBank/DDBJ databases">
        <authorList>
            <person name="Jaros S."/>
            <person name="Januszkiewicz K."/>
            <person name="Wedrychowicz H."/>
        </authorList>
    </citation>
    <scope>NUCLEOTIDE SEQUENCE [LARGE SCALE GENOMIC DNA]</scope>
    <source>
        <strain evidence="1 2">CECT 7868</strain>
    </source>
</reference>
<accession>A0A1M5ZAH8</accession>
<proteinExistence type="predicted"/>
<gene>
    <name evidence="1" type="ORF">VA7868_02494</name>
</gene>
<keyword evidence="2" id="KW-1185">Reference proteome</keyword>
<evidence type="ECO:0000313" key="2">
    <source>
        <dbReference type="Proteomes" id="UP000184608"/>
    </source>
</evidence>
<dbReference type="EMBL" id="FQXZ01000026">
    <property type="protein sequence ID" value="SHI21220.1"/>
    <property type="molecule type" value="Genomic_DNA"/>
</dbReference>
<dbReference type="Proteomes" id="UP000184608">
    <property type="component" value="Unassembled WGS sequence"/>
</dbReference>
<organism evidence="1 2">
    <name type="scientific">Vibrio aerogenes CECT 7868</name>
    <dbReference type="NCBI Taxonomy" id="1216006"/>
    <lineage>
        <taxon>Bacteria</taxon>
        <taxon>Pseudomonadati</taxon>
        <taxon>Pseudomonadota</taxon>
        <taxon>Gammaproteobacteria</taxon>
        <taxon>Vibrionales</taxon>
        <taxon>Vibrionaceae</taxon>
        <taxon>Vibrio</taxon>
    </lineage>
</organism>
<sequence>MLADVKLRKTVYQIENRVEAQGKRPCLPDHSQTFKP</sequence>
<evidence type="ECO:0000313" key="1">
    <source>
        <dbReference type="EMBL" id="SHI21220.1"/>
    </source>
</evidence>
<dbReference type="AlphaFoldDB" id="A0A1M5ZAH8"/>
<name>A0A1M5ZAH8_9VIBR</name>
<dbReference type="STRING" id="1216006.VA7868_02494"/>
<protein>
    <submittedName>
        <fullName evidence="1">Uncharacterized protein</fullName>
    </submittedName>
</protein>